<dbReference type="Proteomes" id="UP000295388">
    <property type="component" value="Unassembled WGS sequence"/>
</dbReference>
<gene>
    <name evidence="1" type="ORF">EV643_11532</name>
</gene>
<name>A0A4R6K834_9ACTN</name>
<accession>A0A4R6K834</accession>
<dbReference type="AlphaFoldDB" id="A0A4R6K834"/>
<comment type="caution">
    <text evidence="1">The sequence shown here is derived from an EMBL/GenBank/DDBJ whole genome shotgun (WGS) entry which is preliminary data.</text>
</comment>
<organism evidence="1 2">
    <name type="scientific">Kribbella caucasensis</name>
    <dbReference type="NCBI Taxonomy" id="2512215"/>
    <lineage>
        <taxon>Bacteria</taxon>
        <taxon>Bacillati</taxon>
        <taxon>Actinomycetota</taxon>
        <taxon>Actinomycetes</taxon>
        <taxon>Propionibacteriales</taxon>
        <taxon>Kribbellaceae</taxon>
        <taxon>Kribbella</taxon>
    </lineage>
</organism>
<evidence type="ECO:0000313" key="1">
    <source>
        <dbReference type="EMBL" id="TDO44534.1"/>
    </source>
</evidence>
<proteinExistence type="predicted"/>
<dbReference type="EMBL" id="SNWQ01000015">
    <property type="protein sequence ID" value="TDO44534.1"/>
    <property type="molecule type" value="Genomic_DNA"/>
</dbReference>
<sequence>MPWPGSVQLGRHVHVGRQLAAASIARLAAVRCVERAAVAVAAVVVVGAW</sequence>
<keyword evidence="2" id="KW-1185">Reference proteome</keyword>
<reference evidence="1 2" key="1">
    <citation type="submission" date="2019-03" db="EMBL/GenBank/DDBJ databases">
        <title>Genomic Encyclopedia of Type Strains, Phase III (KMG-III): the genomes of soil and plant-associated and newly described type strains.</title>
        <authorList>
            <person name="Whitman W."/>
        </authorList>
    </citation>
    <scope>NUCLEOTIDE SEQUENCE [LARGE SCALE GENOMIC DNA]</scope>
    <source>
        <strain evidence="1 2">VKM Ac-2527</strain>
    </source>
</reference>
<protein>
    <submittedName>
        <fullName evidence="1">Uncharacterized protein</fullName>
    </submittedName>
</protein>
<evidence type="ECO:0000313" key="2">
    <source>
        <dbReference type="Proteomes" id="UP000295388"/>
    </source>
</evidence>